<sequence>MIIDFVREFGADVTWRKAFNEARQELGFVGKMKKTYERIHANPQDDKSPVIADKFDLVCPKPCGGRDTVEWKDGRIAVKSYKAHLDQENCPVFRKRNAPQTFMLAKVPTYEDVIKLWREEMIEGTGGKIVHQYTKDFSRKKYIYFICGTKACTMVWTANYFADQGILQVFFKRPHSEDCHTVPFTTTPSHIRHVCKMFKEPLMSFNFYVAMHKERARLIDDLHDLSKFPSKRVFEHECDRMFSRGGKSVEDVRMLARERGAR</sequence>
<dbReference type="Proteomes" id="UP001626550">
    <property type="component" value="Unassembled WGS sequence"/>
</dbReference>
<protein>
    <submittedName>
        <fullName evidence="1">Uncharacterized protein</fullName>
    </submittedName>
</protein>
<dbReference type="AlphaFoldDB" id="A0ABD2PJQ8"/>
<accession>A0ABD2PJQ8</accession>
<evidence type="ECO:0000313" key="1">
    <source>
        <dbReference type="EMBL" id="KAL3307258.1"/>
    </source>
</evidence>
<comment type="caution">
    <text evidence="1">The sequence shown here is derived from an EMBL/GenBank/DDBJ whole genome shotgun (WGS) entry which is preliminary data.</text>
</comment>
<keyword evidence="2" id="KW-1185">Reference proteome</keyword>
<gene>
    <name evidence="1" type="ORF">Ciccas_014232</name>
</gene>
<reference evidence="1 2" key="1">
    <citation type="submission" date="2024-11" db="EMBL/GenBank/DDBJ databases">
        <title>Adaptive evolution of stress response genes in parasites aligns with host niche diversity.</title>
        <authorList>
            <person name="Hahn C."/>
            <person name="Resl P."/>
        </authorList>
    </citation>
    <scope>NUCLEOTIDE SEQUENCE [LARGE SCALE GENOMIC DNA]</scope>
    <source>
        <strain evidence="1">EGGRZ-B1_66</strain>
        <tissue evidence="1">Body</tissue>
    </source>
</reference>
<dbReference type="EMBL" id="JBJKFK010007851">
    <property type="protein sequence ID" value="KAL3307258.1"/>
    <property type="molecule type" value="Genomic_DNA"/>
</dbReference>
<feature type="non-terminal residue" evidence="1">
    <location>
        <position position="262"/>
    </location>
</feature>
<organism evidence="1 2">
    <name type="scientific">Cichlidogyrus casuarinus</name>
    <dbReference type="NCBI Taxonomy" id="1844966"/>
    <lineage>
        <taxon>Eukaryota</taxon>
        <taxon>Metazoa</taxon>
        <taxon>Spiralia</taxon>
        <taxon>Lophotrochozoa</taxon>
        <taxon>Platyhelminthes</taxon>
        <taxon>Monogenea</taxon>
        <taxon>Monopisthocotylea</taxon>
        <taxon>Dactylogyridea</taxon>
        <taxon>Ancyrocephalidae</taxon>
        <taxon>Cichlidogyrus</taxon>
    </lineage>
</organism>
<evidence type="ECO:0000313" key="2">
    <source>
        <dbReference type="Proteomes" id="UP001626550"/>
    </source>
</evidence>
<name>A0ABD2PJQ8_9PLAT</name>
<proteinExistence type="predicted"/>